<protein>
    <recommendedName>
        <fullName evidence="6">Gfo/Idh/MocA-like oxidoreductase N-terminal domain-containing protein</fullName>
    </recommendedName>
</protein>
<evidence type="ECO:0000313" key="5">
    <source>
        <dbReference type="Proteomes" id="UP001465755"/>
    </source>
</evidence>
<dbReference type="SUPFAM" id="SSF55347">
    <property type="entry name" value="Glyceraldehyde-3-phosphate dehydrogenase-like, C-terminal domain"/>
    <property type="match status" value="1"/>
</dbReference>
<feature type="domain" description="GFO/IDH/MocA-like oxidoreductase" evidence="3">
    <location>
        <begin position="138"/>
        <end position="260"/>
    </location>
</feature>
<gene>
    <name evidence="4" type="ORF">WJX73_001588</name>
</gene>
<dbReference type="AlphaFoldDB" id="A0AAW1NZC8"/>
<comment type="caution">
    <text evidence="4">The sequence shown here is derived from an EMBL/GenBank/DDBJ whole genome shotgun (WGS) entry which is preliminary data.</text>
</comment>
<dbReference type="Gene3D" id="3.40.50.720">
    <property type="entry name" value="NAD(P)-binding Rossmann-like Domain"/>
    <property type="match status" value="1"/>
</dbReference>
<feature type="domain" description="Gfo/Idh/MocA-like oxidoreductase N-terminal" evidence="2">
    <location>
        <begin position="13"/>
        <end position="125"/>
    </location>
</feature>
<comment type="similarity">
    <text evidence="1">Belongs to the Gfo/Idh/MocA family.</text>
</comment>
<dbReference type="Pfam" id="PF01408">
    <property type="entry name" value="GFO_IDH_MocA"/>
    <property type="match status" value="1"/>
</dbReference>
<evidence type="ECO:0000259" key="3">
    <source>
        <dbReference type="Pfam" id="PF22725"/>
    </source>
</evidence>
<evidence type="ECO:0000313" key="4">
    <source>
        <dbReference type="EMBL" id="KAK9799762.1"/>
    </source>
</evidence>
<dbReference type="SUPFAM" id="SSF51735">
    <property type="entry name" value="NAD(P)-binding Rossmann-fold domains"/>
    <property type="match status" value="1"/>
</dbReference>
<sequence>MSTDALHLGILSAATIAHKNVRAILKTPAVEVVAVASKTPDKAETLIKDFGLEGKAKAYGSYEQLLDDPNVHAVYIPLPAGLRPEWVCKAAAKGKHVVGEKPVALSVKETDELVAACKKHGVQYMDGSMWLHNPRTAEMRKVIDSQIGTPRTVITTLSLPVEDIPGFQEASIRCHKHLDGLGALGDLGWYNVAVSLWAFNYDKPIQVQAHIGPKFCDGGTLMRCGANLLWEDGRRASLSLGYDRGLTQYAQVCGTEGVLEWNDYGIPHREDKAEYTVKNAGMFIDLYTKVGQDIETKQVNLEQPQEVHMWENFAKQVLSKMSPH</sequence>
<dbReference type="PANTHER" id="PTHR46368">
    <property type="match status" value="1"/>
</dbReference>
<dbReference type="InterPro" id="IPR000683">
    <property type="entry name" value="Gfo/Idh/MocA-like_OxRdtase_N"/>
</dbReference>
<dbReference type="InterPro" id="IPR055170">
    <property type="entry name" value="GFO_IDH_MocA-like_dom"/>
</dbReference>
<evidence type="ECO:0000259" key="2">
    <source>
        <dbReference type="Pfam" id="PF01408"/>
    </source>
</evidence>
<dbReference type="PANTHER" id="PTHR46368:SF4">
    <property type="entry name" value="OS10G0403700 PROTEIN"/>
    <property type="match status" value="1"/>
</dbReference>
<dbReference type="Proteomes" id="UP001465755">
    <property type="component" value="Unassembled WGS sequence"/>
</dbReference>
<name>A0AAW1NZC8_9CHLO</name>
<dbReference type="EMBL" id="JALJOQ010000087">
    <property type="protein sequence ID" value="KAK9799762.1"/>
    <property type="molecule type" value="Genomic_DNA"/>
</dbReference>
<keyword evidence="5" id="KW-1185">Reference proteome</keyword>
<dbReference type="InterPro" id="IPR036291">
    <property type="entry name" value="NAD(P)-bd_dom_sf"/>
</dbReference>
<organism evidence="4 5">
    <name type="scientific">Symbiochloris irregularis</name>
    <dbReference type="NCBI Taxonomy" id="706552"/>
    <lineage>
        <taxon>Eukaryota</taxon>
        <taxon>Viridiplantae</taxon>
        <taxon>Chlorophyta</taxon>
        <taxon>core chlorophytes</taxon>
        <taxon>Trebouxiophyceae</taxon>
        <taxon>Trebouxiales</taxon>
        <taxon>Trebouxiaceae</taxon>
        <taxon>Symbiochloris</taxon>
    </lineage>
</organism>
<evidence type="ECO:0000256" key="1">
    <source>
        <dbReference type="ARBA" id="ARBA00010928"/>
    </source>
</evidence>
<evidence type="ECO:0008006" key="6">
    <source>
        <dbReference type="Google" id="ProtNLM"/>
    </source>
</evidence>
<dbReference type="Gene3D" id="3.30.360.10">
    <property type="entry name" value="Dihydrodipicolinate Reductase, domain 2"/>
    <property type="match status" value="1"/>
</dbReference>
<accession>A0AAW1NZC8</accession>
<reference evidence="4 5" key="1">
    <citation type="journal article" date="2024" name="Nat. Commun.">
        <title>Phylogenomics reveals the evolutionary origins of lichenization in chlorophyte algae.</title>
        <authorList>
            <person name="Puginier C."/>
            <person name="Libourel C."/>
            <person name="Otte J."/>
            <person name="Skaloud P."/>
            <person name="Haon M."/>
            <person name="Grisel S."/>
            <person name="Petersen M."/>
            <person name="Berrin J.G."/>
            <person name="Delaux P.M."/>
            <person name="Dal Grande F."/>
            <person name="Keller J."/>
        </authorList>
    </citation>
    <scope>NUCLEOTIDE SEQUENCE [LARGE SCALE GENOMIC DNA]</scope>
    <source>
        <strain evidence="4 5">SAG 2036</strain>
    </source>
</reference>
<dbReference type="GO" id="GO:0000166">
    <property type="term" value="F:nucleotide binding"/>
    <property type="evidence" value="ECO:0007669"/>
    <property type="project" value="InterPro"/>
</dbReference>
<proteinExistence type="inferred from homology"/>
<dbReference type="Pfam" id="PF22725">
    <property type="entry name" value="GFO_IDH_MocA_C3"/>
    <property type="match status" value="1"/>
</dbReference>